<comment type="similarity">
    <text evidence="2">Belongs to the mitoguardin family.</text>
</comment>
<dbReference type="Pfam" id="PF10265">
    <property type="entry name" value="Miga"/>
    <property type="match status" value="1"/>
</dbReference>
<reference evidence="10" key="1">
    <citation type="journal article" date="2023" name="G3 (Bethesda)">
        <title>A reference genome for the long-term kleptoplast-retaining sea slug Elysia crispata morphotype clarki.</title>
        <authorList>
            <person name="Eastman K.E."/>
            <person name="Pendleton A.L."/>
            <person name="Shaikh M.A."/>
            <person name="Suttiyut T."/>
            <person name="Ogas R."/>
            <person name="Tomko P."/>
            <person name="Gavelis G."/>
            <person name="Widhalm J.R."/>
            <person name="Wisecaver J.H."/>
        </authorList>
    </citation>
    <scope>NUCLEOTIDE SEQUENCE</scope>
    <source>
        <strain evidence="10">ECLA1</strain>
    </source>
</reference>
<protein>
    <recommendedName>
        <fullName evidence="12">Mitoguardin</fullName>
    </recommendedName>
</protein>
<dbReference type="EMBL" id="JAWDGP010002748">
    <property type="protein sequence ID" value="KAK3780289.1"/>
    <property type="molecule type" value="Genomic_DNA"/>
</dbReference>
<dbReference type="PANTHER" id="PTHR21508">
    <property type="entry name" value="MITOGUARDIN"/>
    <property type="match status" value="1"/>
</dbReference>
<accession>A0AAE1A2Y6</accession>
<evidence type="ECO:0000256" key="8">
    <source>
        <dbReference type="SAM" id="MobiDB-lite"/>
    </source>
</evidence>
<organism evidence="10 11">
    <name type="scientific">Elysia crispata</name>
    <name type="common">lettuce slug</name>
    <dbReference type="NCBI Taxonomy" id="231223"/>
    <lineage>
        <taxon>Eukaryota</taxon>
        <taxon>Metazoa</taxon>
        <taxon>Spiralia</taxon>
        <taxon>Lophotrochozoa</taxon>
        <taxon>Mollusca</taxon>
        <taxon>Gastropoda</taxon>
        <taxon>Heterobranchia</taxon>
        <taxon>Euthyneura</taxon>
        <taxon>Panpulmonata</taxon>
        <taxon>Sacoglossa</taxon>
        <taxon>Placobranchoidea</taxon>
        <taxon>Plakobranchidae</taxon>
        <taxon>Elysia</taxon>
    </lineage>
</organism>
<feature type="compositionally biased region" description="Polar residues" evidence="8">
    <location>
        <begin position="89"/>
        <end position="116"/>
    </location>
</feature>
<gene>
    <name evidence="10" type="ORF">RRG08_006195</name>
</gene>
<feature type="compositionally biased region" description="Basic residues" evidence="8">
    <location>
        <begin position="120"/>
        <end position="129"/>
    </location>
</feature>
<keyword evidence="7 9" id="KW-0472">Membrane</keyword>
<evidence type="ECO:0000256" key="1">
    <source>
        <dbReference type="ARBA" id="ARBA00004294"/>
    </source>
</evidence>
<dbReference type="PANTHER" id="PTHR21508:SF5">
    <property type="entry name" value="MITOGUARDIN"/>
    <property type="match status" value="1"/>
</dbReference>
<keyword evidence="6" id="KW-0496">Mitochondrion</keyword>
<keyword evidence="11" id="KW-1185">Reference proteome</keyword>
<keyword evidence="3 9" id="KW-0812">Transmembrane</keyword>
<dbReference type="GO" id="GO:0008053">
    <property type="term" value="P:mitochondrial fusion"/>
    <property type="evidence" value="ECO:0007669"/>
    <property type="project" value="InterPro"/>
</dbReference>
<evidence type="ECO:0000256" key="9">
    <source>
        <dbReference type="SAM" id="Phobius"/>
    </source>
</evidence>
<keyword evidence="5 9" id="KW-1133">Transmembrane helix</keyword>
<comment type="subcellular location">
    <subcellularLocation>
        <location evidence="1">Mitochondrion outer membrane</location>
    </subcellularLocation>
</comment>
<dbReference type="InterPro" id="IPR019392">
    <property type="entry name" value="Miga"/>
</dbReference>
<evidence type="ECO:0000256" key="6">
    <source>
        <dbReference type="ARBA" id="ARBA00023128"/>
    </source>
</evidence>
<dbReference type="GO" id="GO:0005741">
    <property type="term" value="C:mitochondrial outer membrane"/>
    <property type="evidence" value="ECO:0007669"/>
    <property type="project" value="UniProtKB-SubCell"/>
</dbReference>
<evidence type="ECO:0000256" key="2">
    <source>
        <dbReference type="ARBA" id="ARBA00008969"/>
    </source>
</evidence>
<evidence type="ECO:0000256" key="5">
    <source>
        <dbReference type="ARBA" id="ARBA00022989"/>
    </source>
</evidence>
<evidence type="ECO:0000256" key="7">
    <source>
        <dbReference type="ARBA" id="ARBA00023136"/>
    </source>
</evidence>
<dbReference type="AlphaFoldDB" id="A0AAE1A2Y6"/>
<sequence length="590" mass="66470">MYSTFVGLRQSIPQEISKLSRLPRPIKLTALSLSLGVALIGALAMFFRKRRKRTQMIQRKLEAKVQQQQQRRLQGSRPGSLPPLHHNHSTASTQQHNSSSGREGSNVSTGNRSISGGSFRRLRSPHYSKLRTPNGVKKHHSSSVDAVNPGSGDITGMLSARTRDFSGSMNSLSGLSNASSSSTITHSGLDTANMSSVDLCQLGMENLSLAISYWEDAIMKLSYLDEQQNHLAIPDSDTASLQHRLENLLDLGYRMQDRYERLCERDVEQIALESALSVFTEREGRGDKSFDDDSSDQESYVSCSDMANLADLDFNRDILHHVPLYEAGMLELKYGNVPCRTIRPEMVQCLSDVEFLAKLHGIRLAFQHIFQEEAKKEWFKAMGKRLIGDLLLKADKDVDEFYVSYDKMMDFISVESNWGMIEEELRGRGVRCMSFYDIVLDFILMDAFDDLANPPSSVLTVVQNRWLSNGFKETALATAVWSVLKAKRSLLKFNDGFIAHFYSITEHTSPLLAWGFLGPESELKDMCNFFKDQVLGFIRDIFSFKKVRFTEVESLAADILRLAETQSELASERLRPNSPDVTPVASLHMM</sequence>
<dbReference type="Proteomes" id="UP001283361">
    <property type="component" value="Unassembled WGS sequence"/>
</dbReference>
<evidence type="ECO:0000313" key="10">
    <source>
        <dbReference type="EMBL" id="KAK3780289.1"/>
    </source>
</evidence>
<keyword evidence="4" id="KW-1000">Mitochondrion outer membrane</keyword>
<name>A0AAE1A2Y6_9GAST</name>
<feature type="transmembrane region" description="Helical" evidence="9">
    <location>
        <begin position="28"/>
        <end position="47"/>
    </location>
</feature>
<comment type="caution">
    <text evidence="10">The sequence shown here is derived from an EMBL/GenBank/DDBJ whole genome shotgun (WGS) entry which is preliminary data.</text>
</comment>
<evidence type="ECO:0000313" key="11">
    <source>
        <dbReference type="Proteomes" id="UP001283361"/>
    </source>
</evidence>
<proteinExistence type="inferred from homology"/>
<evidence type="ECO:0000256" key="3">
    <source>
        <dbReference type="ARBA" id="ARBA00022692"/>
    </source>
</evidence>
<feature type="region of interest" description="Disordered" evidence="8">
    <location>
        <begin position="63"/>
        <end position="152"/>
    </location>
</feature>
<evidence type="ECO:0008006" key="12">
    <source>
        <dbReference type="Google" id="ProtNLM"/>
    </source>
</evidence>
<evidence type="ECO:0000256" key="4">
    <source>
        <dbReference type="ARBA" id="ARBA00022787"/>
    </source>
</evidence>